<dbReference type="Proteomes" id="UP001567538">
    <property type="component" value="Unassembled WGS sequence"/>
</dbReference>
<protein>
    <submittedName>
        <fullName evidence="2">Acylglycerol lipase</fullName>
        <ecNumber evidence="2">3.1.1.23</ecNumber>
    </submittedName>
</protein>
<dbReference type="PRINTS" id="PR00111">
    <property type="entry name" value="ABHYDROLASE"/>
</dbReference>
<keyword evidence="2" id="KW-0378">Hydrolase</keyword>
<feature type="domain" description="Serine aminopeptidase S33" evidence="1">
    <location>
        <begin position="43"/>
        <end position="280"/>
    </location>
</feature>
<dbReference type="FunFam" id="3.40.50.1820:FF:000117">
    <property type="entry name" value="Monoglyceride lipase, putative"/>
    <property type="match status" value="1"/>
</dbReference>
<comment type="caution">
    <text evidence="2">The sequence shown here is derived from an EMBL/GenBank/DDBJ whole genome shotgun (WGS) entry which is preliminary data.</text>
</comment>
<dbReference type="SUPFAM" id="SSF53474">
    <property type="entry name" value="alpha/beta-Hydrolases"/>
    <property type="match status" value="1"/>
</dbReference>
<dbReference type="InterPro" id="IPR051044">
    <property type="entry name" value="MAG_DAG_Lipase"/>
</dbReference>
<dbReference type="EMBL" id="JBEAFC010000002">
    <property type="protein sequence ID" value="KAL1566447.1"/>
    <property type="molecule type" value="Genomic_DNA"/>
</dbReference>
<dbReference type="Gene3D" id="3.40.50.1820">
    <property type="entry name" value="alpha/beta hydrolase"/>
    <property type="match status" value="1"/>
</dbReference>
<proteinExistence type="predicted"/>
<evidence type="ECO:0000313" key="2">
    <source>
        <dbReference type="EMBL" id="KAL1566447.1"/>
    </source>
</evidence>
<dbReference type="Pfam" id="PF12146">
    <property type="entry name" value="Hydrolase_4"/>
    <property type="match status" value="1"/>
</dbReference>
<dbReference type="GO" id="GO:0047372">
    <property type="term" value="F:monoacylglycerol lipase activity"/>
    <property type="evidence" value="ECO:0007669"/>
    <property type="project" value="UniProtKB-EC"/>
</dbReference>
<dbReference type="AlphaFoldDB" id="A0ABD1IDK5"/>
<dbReference type="InterPro" id="IPR000073">
    <property type="entry name" value="AB_hydrolase_1"/>
</dbReference>
<accession>A0ABD1IDK5</accession>
<dbReference type="PANTHER" id="PTHR11614">
    <property type="entry name" value="PHOSPHOLIPASE-RELATED"/>
    <property type="match status" value="1"/>
</dbReference>
<gene>
    <name evidence="2" type="ORF">AAHA92_02056</name>
</gene>
<dbReference type="InterPro" id="IPR022742">
    <property type="entry name" value="Hydrolase_4"/>
</dbReference>
<name>A0ABD1IDK5_SALDI</name>
<sequence length="296" mass="32687">MAIKRVEEDNGGGDHTAREYSLFITSRGDTNFTRSWRPLLLQVRGLVILLHGLNEHSGRYDAFAKKLNANGFKVYGMDWIGHGGSDGLHAYVHSLDDAVNDMKLFLSKVLAENPGLPCFCFGHSTGGAIILKTVLDPKVKQRVAGIVLTSPAIGVQPSHPIFAVLAPVFSFLFPRFQFSAANKRGVAVSRDPDALAAKYSDPLVFTGAIRVRTGYEILRITAYLQQNLSRLAAPFLVLHGSDDSVSDPEASQKLYKEASSSDKNIVLYEGLLHDLLFEREKEEIMENIISWLNSRV</sequence>
<keyword evidence="3" id="KW-1185">Reference proteome</keyword>
<evidence type="ECO:0000259" key="1">
    <source>
        <dbReference type="Pfam" id="PF12146"/>
    </source>
</evidence>
<dbReference type="InterPro" id="IPR029058">
    <property type="entry name" value="AB_hydrolase_fold"/>
</dbReference>
<reference evidence="2 3" key="1">
    <citation type="submission" date="2024-06" db="EMBL/GenBank/DDBJ databases">
        <title>A chromosome level genome sequence of Diviner's sage (Salvia divinorum).</title>
        <authorList>
            <person name="Ford S.A."/>
            <person name="Ro D.-K."/>
            <person name="Ness R.W."/>
            <person name="Phillips M.A."/>
        </authorList>
    </citation>
    <scope>NUCLEOTIDE SEQUENCE [LARGE SCALE GENOMIC DNA]</scope>
    <source>
        <strain evidence="2">SAF-2024a</strain>
        <tissue evidence="2">Leaf</tissue>
    </source>
</reference>
<dbReference type="EC" id="3.1.1.23" evidence="2"/>
<organism evidence="2 3">
    <name type="scientific">Salvia divinorum</name>
    <name type="common">Maria pastora</name>
    <name type="synonym">Diviner's sage</name>
    <dbReference type="NCBI Taxonomy" id="28513"/>
    <lineage>
        <taxon>Eukaryota</taxon>
        <taxon>Viridiplantae</taxon>
        <taxon>Streptophyta</taxon>
        <taxon>Embryophyta</taxon>
        <taxon>Tracheophyta</taxon>
        <taxon>Spermatophyta</taxon>
        <taxon>Magnoliopsida</taxon>
        <taxon>eudicotyledons</taxon>
        <taxon>Gunneridae</taxon>
        <taxon>Pentapetalae</taxon>
        <taxon>asterids</taxon>
        <taxon>lamiids</taxon>
        <taxon>Lamiales</taxon>
        <taxon>Lamiaceae</taxon>
        <taxon>Nepetoideae</taxon>
        <taxon>Mentheae</taxon>
        <taxon>Salviinae</taxon>
        <taxon>Salvia</taxon>
        <taxon>Salvia subgen. Calosphace</taxon>
    </lineage>
</organism>
<evidence type="ECO:0000313" key="3">
    <source>
        <dbReference type="Proteomes" id="UP001567538"/>
    </source>
</evidence>